<gene>
    <name evidence="1" type="ORF">OWV82_009558</name>
</gene>
<protein>
    <submittedName>
        <fullName evidence="1">Uncharacterized protein</fullName>
    </submittedName>
</protein>
<dbReference type="Proteomes" id="UP001164539">
    <property type="component" value="Chromosome 5"/>
</dbReference>
<dbReference type="EMBL" id="CM051398">
    <property type="protein sequence ID" value="KAJ4717778.1"/>
    <property type="molecule type" value="Genomic_DNA"/>
</dbReference>
<keyword evidence="2" id="KW-1185">Reference proteome</keyword>
<comment type="caution">
    <text evidence="1">The sequence shown here is derived from an EMBL/GenBank/DDBJ whole genome shotgun (WGS) entry which is preliminary data.</text>
</comment>
<proteinExistence type="predicted"/>
<accession>A0ACC1Y2W7</accession>
<sequence>MLNSFTVCFVNAARSTCRVPRDDHRHMSRPKLSRSEHVLAIFCTVADPVRSGSAISGGVVLWVRHLEFEDEGVASGNNVAWKHFHSHNGRVL</sequence>
<organism evidence="1 2">
    <name type="scientific">Melia azedarach</name>
    <name type="common">Chinaberry tree</name>
    <dbReference type="NCBI Taxonomy" id="155640"/>
    <lineage>
        <taxon>Eukaryota</taxon>
        <taxon>Viridiplantae</taxon>
        <taxon>Streptophyta</taxon>
        <taxon>Embryophyta</taxon>
        <taxon>Tracheophyta</taxon>
        <taxon>Spermatophyta</taxon>
        <taxon>Magnoliopsida</taxon>
        <taxon>eudicotyledons</taxon>
        <taxon>Gunneridae</taxon>
        <taxon>Pentapetalae</taxon>
        <taxon>rosids</taxon>
        <taxon>malvids</taxon>
        <taxon>Sapindales</taxon>
        <taxon>Meliaceae</taxon>
        <taxon>Melia</taxon>
    </lineage>
</organism>
<evidence type="ECO:0000313" key="1">
    <source>
        <dbReference type="EMBL" id="KAJ4717778.1"/>
    </source>
</evidence>
<name>A0ACC1Y2W7_MELAZ</name>
<reference evidence="1 2" key="1">
    <citation type="journal article" date="2023" name="Science">
        <title>Complex scaffold remodeling in plant triterpene biosynthesis.</title>
        <authorList>
            <person name="De La Pena R."/>
            <person name="Hodgson H."/>
            <person name="Liu J.C."/>
            <person name="Stephenson M.J."/>
            <person name="Martin A.C."/>
            <person name="Owen C."/>
            <person name="Harkess A."/>
            <person name="Leebens-Mack J."/>
            <person name="Jimenez L.E."/>
            <person name="Osbourn A."/>
            <person name="Sattely E.S."/>
        </authorList>
    </citation>
    <scope>NUCLEOTIDE SEQUENCE [LARGE SCALE GENOMIC DNA]</scope>
    <source>
        <strain evidence="2">cv. JPN11</strain>
        <tissue evidence="1">Leaf</tissue>
    </source>
</reference>
<evidence type="ECO:0000313" key="2">
    <source>
        <dbReference type="Proteomes" id="UP001164539"/>
    </source>
</evidence>